<dbReference type="Gene3D" id="3.40.50.12780">
    <property type="entry name" value="N-terminal domain of ligase-like"/>
    <property type="match status" value="3"/>
</dbReference>
<feature type="domain" description="Carrier" evidence="6">
    <location>
        <begin position="1640"/>
        <end position="1717"/>
    </location>
</feature>
<evidence type="ECO:0000313" key="7">
    <source>
        <dbReference type="EMBL" id="TQV94144.1"/>
    </source>
</evidence>
<dbReference type="SUPFAM" id="SSF56801">
    <property type="entry name" value="Acetyl-CoA synthetase-like"/>
    <property type="match status" value="3"/>
</dbReference>
<dbReference type="Gene3D" id="3.30.559.10">
    <property type="entry name" value="Chloramphenicol acetyltransferase-like domain"/>
    <property type="match status" value="3"/>
</dbReference>
<dbReference type="Gene3D" id="3.30.559.30">
    <property type="entry name" value="Nonribosomal peptide synthetase, condensation domain"/>
    <property type="match status" value="3"/>
</dbReference>
<keyword evidence="2" id="KW-0596">Phosphopantetheine</keyword>
<dbReference type="InterPro" id="IPR009081">
    <property type="entry name" value="PP-bd_ACP"/>
</dbReference>
<dbReference type="InterPro" id="IPR045851">
    <property type="entry name" value="AMP-bd_C_sf"/>
</dbReference>
<dbReference type="Gene3D" id="1.10.1200.10">
    <property type="entry name" value="ACP-like"/>
    <property type="match status" value="2"/>
</dbReference>
<dbReference type="FunFam" id="3.30.300.30:FF:000015">
    <property type="entry name" value="Nonribosomal peptide synthase SidD"/>
    <property type="match status" value="1"/>
</dbReference>
<dbReference type="FunFam" id="3.40.50.12780:FF:000024">
    <property type="entry name" value="Nonribosomal siderophore peptide synthase SidC"/>
    <property type="match status" value="1"/>
</dbReference>
<feature type="domain" description="Carrier" evidence="6">
    <location>
        <begin position="3235"/>
        <end position="3311"/>
    </location>
</feature>
<dbReference type="Pfam" id="PF00501">
    <property type="entry name" value="AMP-binding"/>
    <property type="match status" value="3"/>
</dbReference>
<dbReference type="PANTHER" id="PTHR45527">
    <property type="entry name" value="NONRIBOSOMAL PEPTIDE SYNTHETASE"/>
    <property type="match status" value="1"/>
</dbReference>
<comment type="pathway">
    <text evidence="1">Siderophore biosynthesis.</text>
</comment>
<dbReference type="InterPro" id="IPR001242">
    <property type="entry name" value="Condensation_dom"/>
</dbReference>
<keyword evidence="4" id="KW-0436">Ligase</keyword>
<feature type="compositionally biased region" description="Basic and acidic residues" evidence="5">
    <location>
        <begin position="3307"/>
        <end position="3316"/>
    </location>
</feature>
<reference evidence="7 8" key="1">
    <citation type="journal article" date="2019" name="Appl. Microbiol. Biotechnol.">
        <title>Genome sequence of Isaria javanica and comparative genome analysis insights into family S53 peptidase evolution in fungal entomopathogens.</title>
        <authorList>
            <person name="Lin R."/>
            <person name="Zhang X."/>
            <person name="Xin B."/>
            <person name="Zou M."/>
            <person name="Gao Y."/>
            <person name="Qin F."/>
            <person name="Hu Q."/>
            <person name="Xie B."/>
            <person name="Cheng X."/>
        </authorList>
    </citation>
    <scope>NUCLEOTIDE SEQUENCE [LARGE SCALE GENOMIC DNA]</scope>
    <source>
        <strain evidence="7 8">IJ1G</strain>
    </source>
</reference>
<comment type="caution">
    <text evidence="7">The sequence shown here is derived from an EMBL/GenBank/DDBJ whole genome shotgun (WGS) entry which is preliminary data.</text>
</comment>
<dbReference type="NCBIfam" id="NF003417">
    <property type="entry name" value="PRK04813.1"/>
    <property type="match status" value="3"/>
</dbReference>
<evidence type="ECO:0000259" key="6">
    <source>
        <dbReference type="PROSITE" id="PS50075"/>
    </source>
</evidence>
<dbReference type="STRING" id="43265.A0A545UXE7"/>
<sequence>MYISYIAILKAGLAFCPIAHDTPKERLQALFEDLQPITVLVAGSAPSAASAMSAKPLLDTTPYLRACDVSTSCSLEKGTPTIPSTSTAYVLYTSGTTGRAKGVAISHASAACTISALSSHYGFGQLLGPTNTQQLRWFQGAAPTFDISIFEIFWTLSTGSTLCCAPRDFTLQNLDKVLTTLKADITNITPSFASLLDPSSIKGLMLGGESLTTRIIQDFAPYNAAAISRSVGKPSGLYNGYGPTEAAIYCIAQAHVPSGQRGSVIGTPLSTCGVLIVDEGYTEAASTLTLRPVPMGATGELVLIGPQISQTGYINRESETAAAFFDDDTWGRGYKSGDRARIVWDDRGNPIIEFLGRISDDQVKLSGRRVELAEIESILTEKVPQIRETLSVVWRPQGSVSGSEKVVSLIVLDPDSRDDFGSVERDCMRVAHQYLPDYMRPFRLLNVEELPKSSSGKKNRAKAAEHVQVHLEQHNYPTSRDVDIGRLSPLSNEGDAKLEDELLEMVSNILGTNQTINATTLLASTGLDSLLAMRFLRDIRHRWSRSDLGQEYPRYSQLQPSLAQLLGADASIRSVFFSAFAEGKREQARLRVAEFSRKNMPEALSKLNVTPRDVEAILPATNTQSQLAVSFAMDARNYISHSILRLRAGTCVPALMHSIESVISLQPIYRSMMIPCGDSFSPFAQVVVTQDAWSQITEASPRITHQKVCAQYLDSGIDDLVENAAAKMNLESNILYQIQVIEEDQDIASPVVLILSFAHCICDGASIQLLLLDIASCFSGQTLPQRNSIFDSVVDWASGLDPATDRMWQDELVGQEAESLGSLSGNNAEFGQSKEKKDFGMVQHQSELSWAYLESRSRILNSSPLSIVQAAWCVLISLLSEADTLDVTFGSVLSGHHTPTHAPDFSVVPCRVALPSSQTVQELLEALNAKSRVAQTKRHTSFGVLRALPYNTALALQAYTDSDEKREPEVASFPWTEARSRAIRYDFAIFAEVIPPSGGLPGSPEYFGDGMTFKITYHEDTLSKVSAGFVARQLAGLVDVFLGADPYDLVQALPSRLPRHLLSVEGNATDQSHSAESHATLLHSQFESQAAATPDRVALTFYTSLDTPPTDVSYRELDSRANGLANILRQENAEVIPICIQRSVDLYVAILAILKAGSAWCPIDDTSPIQRRTSLIARTQSNVLLTNKESLHLVEPCLSQESLHGWRVIIMDEYANHELLVRPNPRTGTLSPGSICGTDLAYLLWTSGTTGEPKGVMIPHSAAFQAMKDLQIQVAHDDKAGQVRTLQLSSYTFDVFVQDLFYTWGLAGCVVSGTRELILGTFVDFIWKARPTHAHLTPSFGASIAVEEIRGSTLQYVTFIGEKLTEDVAHAWAAPDITTAAYNTYGPAENAVVSTMRQFRGKTREPAKAANVGFPLNSCTAFVVREVEMAHGQQKRWELVPRYGVGELALGGLQVGKGYLANKTKTTKSFITNANAIDGRIYLTGDMVRLNDHGFEFLGRNDDLVKITGIRIELSEISAACATVKSEEAAIEHVETLYLPLHGSDAESKSKVVVTFVSIKTSDIDTDSIRSQVIQRAKDLLPAYMVPGHVIILDGSMPRTASNKVDRKVLREIYQSSDLKLSARGVLADPSGGVDASKTEHWSEEELPIVDMITAYLEIPPERNSPDNTLAALGLSSLQITKLAWYLKRELECPINVLSLMRCQILGELINVVTDAVRPRCEATPETMIAESDNTRADHSWLANIREDLTNKLEGSMRPQDTLCVLPATPMQESLLVETMLDGGAYWTHRVFDLSHMEQIDAQRLEAAWEKCTQRFDILRSVFFPLTLFDIEGSDSSISWARAHGISSTILQFVRSNAKVYWTTCSQGDLGGHARKLQTELQPSKTNRPPWAVTYTESEHKLMLSMHHALYDGVSSQILLETVTALYRDSNHLSPDCTLQFERGLELGLLPTIEQREEAASLWAAQLMELQQAVGPTNGPFPDLTQSRQKQSREILCARAAVPAIFKSRDTAYPSVPIAFQSAFGCILAWYMELDAVILGQTVSQRIIHPDLERVMGPAIATIPVVIRASSSSASELWENMSRDSAKYSHVLRHLHPVDLKRAFKKANNGTNLPLPGIFVYHPAPHSDIEQPTSLALQMFKEQDMALSLNVEHPLALNIFEAEKTIELTGDGRQISQGQLDLMLQQTLEVMHAMVDSPDTALCQLRNRFARNLVSVSGKTLSASPQQVDPSDTVAIHASNSPDWIAAEELVFEESDALDDTILTRQITYGQLNTLTNAIATKLTTHAAQLHTDDVVAMYMARDIMSLAVTLAIFRAGFVYLPIDEDLPLARKQLIIRDAKAKLVITTADLENTLGLDRNDDPPVFLVPDGNDAIDTVSSWPRSWTREPIINGGYLLYTSGSSGRPKGVRVSAQNLCSFIEAFSTRLVEHAPATATLGNSGKYLNLTSRAFDPHLTQMFVPWYLGYRVVIGKDRNSMLASLHQVIKHSEITHFGSVPSVLTKMGLKHSDVPTVRVITTGGEQASSELLDMWSSPAGPTAADDHGRATLFNFYGPTEVTIGCLGHAVNHNSNSRNLGLPLHGLEALLICHTSEGDAVLAMRGQPGELCIAGPQVAIGYLDRPDETAKSFCTIHLPNWGEKRVYRTGDMMRMMHDGTLEFLGRIDQQTKVRGQRLELGEVVTFLKESSVGEGHLDFAAAVVSNPNANNQQVLMGFVARDARDLLRRELEADSQVVHNLPQAQQDLFNVIGQKCDEKLPAFMVPTLVWVSKIPYLAASGKVDAKQLKRLGNDFFGGQTHTIHQYHCDAPQGSMPFVPSEMVQRWVGSDRKLFDSLLSINIIDNDVAVTPENKPGGMAALHTESKSDMALAIDVDIYTDGSIDLTLSSCGVLSSSRLADTAQIFEKIVCSAATAGATVGQFVPVYHHTSTLARISDPKAEGSKSTLSDRGQLSATDSVHIALSRFLQLPKPEISTKPGTTTLYQLGLDSITVLPFVKCLSGETGLKLTVDAVIKSRTVQGLIDHVHGSEAKLGKRLTSTELEAVESVHKPSQKEDTVSDSYDNILAELAKDLFFLATPMQEGMLSASFAITKSAYLYSHSIQLSGKALEMDTPSLDAFSAAVQDVIQACEILRTQFTFTQNSQAPWLARDGPVFDEYPLIANFFISGNTLYGKLRGNLGSSELKALGRAVEAMLMRIAVGDAHEPVIDLAKMKITTRHDSKKNGALSSKTDRVGELNGHTPHCDAVLDIVKAILGPRSKGRALDYYTKLANAGIDSILAIKLANAVRKKTGLIVSVFQIMKGASVRDIVENGTRDQREEPHASTQKSQSQAKEQEMKSLVAEKLQSSEDLILSVLPVLSGQRAHLEQWLLHGKRFFEAPWLYRVLDDNIDKEMVARRWSELVRAHDILRTTFAVVGKDADLVQVTLSEADNGSSRFTVIHDDGKLIEELVTQHISKENADPSNMRKPPSRLSFLEGSDGKAVVLRFHHALYDAWSIKMIESDLINMLTHGTALQHHGSLELQVQQIRGARDLAMENSYWRQHLLRAQDTILLPAEDSQLAVQVSHGPHFKVKSSVGIPREAVDCLASTKNPSAVILFAFAKTLSRFTGRSHPTFGLSHASRVLCSTTGAQDIDLTAANMPTLTVTPMSVDLERGANAPASALTSIQHHLAQLAKFSQTGNVRKMGPRFNTHINIMFVDSDQAVQVEERPNKTKALSRWRLGEPIASDYFTISKPSTLSASLVDQLDISHLYPHQLFFNITVQDQQSISVSLSGDRSLLAGSMMSAEAFIACFTTQLEESTQQAFE</sequence>
<dbReference type="Pfam" id="PF00668">
    <property type="entry name" value="Condensation"/>
    <property type="match status" value="3"/>
</dbReference>
<dbReference type="InterPro" id="IPR000873">
    <property type="entry name" value="AMP-dep_synth/lig_dom"/>
</dbReference>
<evidence type="ECO:0000256" key="1">
    <source>
        <dbReference type="ARBA" id="ARBA00004924"/>
    </source>
</evidence>
<dbReference type="EMBL" id="SPUK01000010">
    <property type="protein sequence ID" value="TQV94144.1"/>
    <property type="molecule type" value="Genomic_DNA"/>
</dbReference>
<proteinExistence type="predicted"/>
<dbReference type="Pfam" id="PF00550">
    <property type="entry name" value="PP-binding"/>
    <property type="match status" value="3"/>
</dbReference>
<dbReference type="GO" id="GO:0043041">
    <property type="term" value="P:amino acid activation for nonribosomal peptide biosynthetic process"/>
    <property type="evidence" value="ECO:0007669"/>
    <property type="project" value="TreeGrafter"/>
</dbReference>
<dbReference type="GO" id="GO:0005737">
    <property type="term" value="C:cytoplasm"/>
    <property type="evidence" value="ECO:0007669"/>
    <property type="project" value="TreeGrafter"/>
</dbReference>
<dbReference type="GO" id="GO:0031177">
    <property type="term" value="F:phosphopantetheine binding"/>
    <property type="evidence" value="ECO:0007669"/>
    <property type="project" value="TreeGrafter"/>
</dbReference>
<evidence type="ECO:0000256" key="5">
    <source>
        <dbReference type="SAM" id="MobiDB-lite"/>
    </source>
</evidence>
<dbReference type="PANTHER" id="PTHR45527:SF2">
    <property type="entry name" value="FERRICROCIN SYNTHETASE (NONRIBOSOMAL PEPTIDE SIDEROPHORE SYNTHASE ) (EUROFUNG)"/>
    <property type="match status" value="1"/>
</dbReference>
<protein>
    <submittedName>
        <fullName evidence="7">Nonribosomal peptide synthase</fullName>
    </submittedName>
</protein>
<keyword evidence="8" id="KW-1185">Reference proteome</keyword>
<accession>A0A545UXE7</accession>
<evidence type="ECO:0000256" key="3">
    <source>
        <dbReference type="ARBA" id="ARBA00022553"/>
    </source>
</evidence>
<organism evidence="7 8">
    <name type="scientific">Cordyceps javanica</name>
    <dbReference type="NCBI Taxonomy" id="43265"/>
    <lineage>
        <taxon>Eukaryota</taxon>
        <taxon>Fungi</taxon>
        <taxon>Dikarya</taxon>
        <taxon>Ascomycota</taxon>
        <taxon>Pezizomycotina</taxon>
        <taxon>Sordariomycetes</taxon>
        <taxon>Hypocreomycetidae</taxon>
        <taxon>Hypocreales</taxon>
        <taxon>Cordycipitaceae</taxon>
        <taxon>Cordyceps</taxon>
    </lineage>
</organism>
<dbReference type="InterPro" id="IPR020845">
    <property type="entry name" value="AMP-binding_CS"/>
</dbReference>
<dbReference type="PROSITE" id="PS00455">
    <property type="entry name" value="AMP_BINDING"/>
    <property type="match status" value="3"/>
</dbReference>
<evidence type="ECO:0000313" key="8">
    <source>
        <dbReference type="Proteomes" id="UP000315783"/>
    </source>
</evidence>
<dbReference type="InterPro" id="IPR042099">
    <property type="entry name" value="ANL_N_sf"/>
</dbReference>
<feature type="domain" description="Carrier" evidence="6">
    <location>
        <begin position="2947"/>
        <end position="3024"/>
    </location>
</feature>
<dbReference type="GO" id="GO:0016874">
    <property type="term" value="F:ligase activity"/>
    <property type="evidence" value="ECO:0007669"/>
    <property type="project" value="UniProtKB-KW"/>
</dbReference>
<dbReference type="PROSITE" id="PS50075">
    <property type="entry name" value="CARRIER"/>
    <property type="match status" value="3"/>
</dbReference>
<evidence type="ECO:0000256" key="2">
    <source>
        <dbReference type="ARBA" id="ARBA00022450"/>
    </source>
</evidence>
<feature type="region of interest" description="Disordered" evidence="5">
    <location>
        <begin position="3307"/>
        <end position="3333"/>
    </location>
</feature>
<feature type="compositionally biased region" description="Polar residues" evidence="5">
    <location>
        <begin position="3317"/>
        <end position="3326"/>
    </location>
</feature>
<name>A0A545UXE7_9HYPO</name>
<dbReference type="InterPro" id="IPR036736">
    <property type="entry name" value="ACP-like_sf"/>
</dbReference>
<keyword evidence="3" id="KW-0597">Phosphoprotein</keyword>
<evidence type="ECO:0000256" key="4">
    <source>
        <dbReference type="ARBA" id="ARBA00022598"/>
    </source>
</evidence>
<dbReference type="Proteomes" id="UP000315783">
    <property type="component" value="Unassembled WGS sequence"/>
</dbReference>
<gene>
    <name evidence="7" type="ORF">IF1G_07023</name>
</gene>
<dbReference type="SUPFAM" id="SSF47336">
    <property type="entry name" value="ACP-like"/>
    <property type="match status" value="3"/>
</dbReference>
<dbReference type="SUPFAM" id="SSF52777">
    <property type="entry name" value="CoA-dependent acyltransferases"/>
    <property type="match status" value="6"/>
</dbReference>
<dbReference type="Gene3D" id="3.30.300.30">
    <property type="match status" value="3"/>
</dbReference>
<dbReference type="InterPro" id="IPR023213">
    <property type="entry name" value="CAT-like_dom_sf"/>
</dbReference>
<dbReference type="GO" id="GO:0044550">
    <property type="term" value="P:secondary metabolite biosynthetic process"/>
    <property type="evidence" value="ECO:0007669"/>
    <property type="project" value="TreeGrafter"/>
</dbReference>